<sequence length="107" mass="12346">MAVFCSVVMKRRLVWKSAFYLHLEGLSICVAFSFRYALFQYISGGSLSSSFAFWLILLTFMPDILSGWLTTTVIFAKPRRLSLLLITRCKLDDFYFGRLSDQILVII</sequence>
<gene>
    <name evidence="2" type="ORF">BDW59DRAFT_141262</name>
</gene>
<dbReference type="EMBL" id="JBFXLS010000013">
    <property type="protein sequence ID" value="KAL2830221.1"/>
    <property type="molecule type" value="Genomic_DNA"/>
</dbReference>
<reference evidence="2 3" key="1">
    <citation type="submission" date="2024-07" db="EMBL/GenBank/DDBJ databases">
        <title>Section-level genome sequencing and comparative genomics of Aspergillus sections Usti and Cavernicolus.</title>
        <authorList>
            <consortium name="Lawrence Berkeley National Laboratory"/>
            <person name="Nybo J.L."/>
            <person name="Vesth T.C."/>
            <person name="Theobald S."/>
            <person name="Frisvad J.C."/>
            <person name="Larsen T.O."/>
            <person name="Kjaerboelling I."/>
            <person name="Rothschild-Mancinelli K."/>
            <person name="Lyhne E.K."/>
            <person name="Kogle M.E."/>
            <person name="Barry K."/>
            <person name="Clum A."/>
            <person name="Na H."/>
            <person name="Ledsgaard L."/>
            <person name="Lin J."/>
            <person name="Lipzen A."/>
            <person name="Kuo A."/>
            <person name="Riley R."/>
            <person name="Mondo S."/>
            <person name="LaButti K."/>
            <person name="Haridas S."/>
            <person name="Pangalinan J."/>
            <person name="Salamov A.A."/>
            <person name="Simmons B.A."/>
            <person name="Magnuson J.K."/>
            <person name="Chen J."/>
            <person name="Drula E."/>
            <person name="Henrissat B."/>
            <person name="Wiebenga A."/>
            <person name="Lubbers R.J."/>
            <person name="Gomes A.C."/>
            <person name="Makela M.R."/>
            <person name="Stajich J."/>
            <person name="Grigoriev I.V."/>
            <person name="Mortensen U.H."/>
            <person name="De vries R.P."/>
            <person name="Baker S.E."/>
            <person name="Andersen M.R."/>
        </authorList>
    </citation>
    <scope>NUCLEOTIDE SEQUENCE [LARGE SCALE GENOMIC DNA]</scope>
    <source>
        <strain evidence="2 3">CBS 600.67</strain>
    </source>
</reference>
<keyword evidence="1" id="KW-1133">Transmembrane helix</keyword>
<keyword evidence="3" id="KW-1185">Reference proteome</keyword>
<organism evidence="2 3">
    <name type="scientific">Aspergillus cavernicola</name>
    <dbReference type="NCBI Taxonomy" id="176166"/>
    <lineage>
        <taxon>Eukaryota</taxon>
        <taxon>Fungi</taxon>
        <taxon>Dikarya</taxon>
        <taxon>Ascomycota</taxon>
        <taxon>Pezizomycotina</taxon>
        <taxon>Eurotiomycetes</taxon>
        <taxon>Eurotiomycetidae</taxon>
        <taxon>Eurotiales</taxon>
        <taxon>Aspergillaceae</taxon>
        <taxon>Aspergillus</taxon>
        <taxon>Aspergillus subgen. Nidulantes</taxon>
    </lineage>
</organism>
<keyword evidence="1" id="KW-0472">Membrane</keyword>
<evidence type="ECO:0000313" key="3">
    <source>
        <dbReference type="Proteomes" id="UP001610335"/>
    </source>
</evidence>
<dbReference type="Proteomes" id="UP001610335">
    <property type="component" value="Unassembled WGS sequence"/>
</dbReference>
<comment type="caution">
    <text evidence="2">The sequence shown here is derived from an EMBL/GenBank/DDBJ whole genome shotgun (WGS) entry which is preliminary data.</text>
</comment>
<protein>
    <submittedName>
        <fullName evidence="2">Uncharacterized protein</fullName>
    </submittedName>
</protein>
<evidence type="ECO:0000313" key="2">
    <source>
        <dbReference type="EMBL" id="KAL2830221.1"/>
    </source>
</evidence>
<evidence type="ECO:0000256" key="1">
    <source>
        <dbReference type="SAM" id="Phobius"/>
    </source>
</evidence>
<feature type="transmembrane region" description="Helical" evidence="1">
    <location>
        <begin position="19"/>
        <end position="39"/>
    </location>
</feature>
<keyword evidence="1" id="KW-0812">Transmembrane</keyword>
<accession>A0ABR4IR28</accession>
<feature type="transmembrane region" description="Helical" evidence="1">
    <location>
        <begin position="51"/>
        <end position="76"/>
    </location>
</feature>
<name>A0ABR4IR28_9EURO</name>
<proteinExistence type="predicted"/>